<reference evidence="2 3" key="1">
    <citation type="submission" date="2017-07" db="EMBL/GenBank/DDBJ databases">
        <title>Complete genome sequence of Oryzomicrobium terrae TPP412.</title>
        <authorList>
            <person name="Chiu L.-W."/>
            <person name="Lo K.-J."/>
            <person name="Tsai Y.-M."/>
            <person name="Lin S.-S."/>
            <person name="Kuo C.-H."/>
            <person name="Liu C.-T."/>
        </authorList>
    </citation>
    <scope>NUCLEOTIDE SEQUENCE [LARGE SCALE GENOMIC DNA]</scope>
    <source>
        <strain evidence="2 3">TPP412</strain>
    </source>
</reference>
<sequence length="352" mass="38572">MTTVAPAAAAPGDLAGQPRYPFPDLPAPGERIEVAPGVWWLRMPLPFVLDHINLWLLESPTGWTIVDTGIASPEVQAAWETVLAGLDKPVERIVVTHFHPDHLGLATWLMARTGAPLAMTAGEYLTAHAVWHQSAGHGTEDMVDFFRQHGLDAERCARLAARDGTYRKGVPELPRRYDRLINGDTIRIGDADWQVITGYGHAPEHAALFSCKHDVLISGDMVLPRITTNVSVFAATPRADSLSHYLESVARYGALGDDPLVLPSHGRPFHGLGERVAALAAHHDERLADVEAACAEAQSAGDLLPVLFKRELDAHQVMFAMSEAIAHLNFLEHARRLHRETGSDGVIRFRRP</sequence>
<dbReference type="SUPFAM" id="SSF56281">
    <property type="entry name" value="Metallo-hydrolase/oxidoreductase"/>
    <property type="match status" value="1"/>
</dbReference>
<evidence type="ECO:0000313" key="3">
    <source>
        <dbReference type="Proteomes" id="UP000323671"/>
    </source>
</evidence>
<name>A0A5C1E404_9RHOO</name>
<gene>
    <name evidence="2" type="ORF">OTERR_01800</name>
</gene>
<dbReference type="PANTHER" id="PTHR23131:SF4">
    <property type="entry name" value="METALLO-BETA-LACTAMASE SUPERFAMILY POTEIN"/>
    <property type="match status" value="1"/>
</dbReference>
<evidence type="ECO:0000259" key="1">
    <source>
        <dbReference type="SMART" id="SM00849"/>
    </source>
</evidence>
<dbReference type="SMART" id="SM00849">
    <property type="entry name" value="Lactamase_B"/>
    <property type="match status" value="1"/>
</dbReference>
<dbReference type="InterPro" id="IPR036866">
    <property type="entry name" value="RibonucZ/Hydroxyglut_hydro"/>
</dbReference>
<dbReference type="InterPro" id="IPR036388">
    <property type="entry name" value="WH-like_DNA-bd_sf"/>
</dbReference>
<dbReference type="Proteomes" id="UP000323671">
    <property type="component" value="Chromosome"/>
</dbReference>
<proteinExistence type="predicted"/>
<evidence type="ECO:0000313" key="2">
    <source>
        <dbReference type="EMBL" id="QEL63656.1"/>
    </source>
</evidence>
<dbReference type="PANTHER" id="PTHR23131">
    <property type="entry name" value="ENDORIBONUCLEASE LACTB2"/>
    <property type="match status" value="1"/>
</dbReference>
<dbReference type="InterPro" id="IPR048933">
    <property type="entry name" value="B_lactamase-like_C"/>
</dbReference>
<dbReference type="Gene3D" id="3.60.15.10">
    <property type="entry name" value="Ribonuclease Z/Hydroxyacylglutathione hydrolase-like"/>
    <property type="match status" value="1"/>
</dbReference>
<dbReference type="AlphaFoldDB" id="A0A5C1E404"/>
<accession>A0A5C1E404</accession>
<keyword evidence="3" id="KW-1185">Reference proteome</keyword>
<dbReference type="Pfam" id="PF00753">
    <property type="entry name" value="Lactamase_B"/>
    <property type="match status" value="1"/>
</dbReference>
<dbReference type="Gene3D" id="1.10.10.10">
    <property type="entry name" value="Winged helix-like DNA-binding domain superfamily/Winged helix DNA-binding domain"/>
    <property type="match status" value="1"/>
</dbReference>
<dbReference type="KEGG" id="otr:OTERR_01800"/>
<dbReference type="Pfam" id="PF21221">
    <property type="entry name" value="B_lactamase-like_C"/>
    <property type="match status" value="1"/>
</dbReference>
<protein>
    <submittedName>
        <fullName evidence="2">Putative metallo-beta-lactamase family protein</fullName>
    </submittedName>
</protein>
<organism evidence="2 3">
    <name type="scientific">Oryzomicrobium terrae</name>
    <dbReference type="NCBI Taxonomy" id="1735038"/>
    <lineage>
        <taxon>Bacteria</taxon>
        <taxon>Pseudomonadati</taxon>
        <taxon>Pseudomonadota</taxon>
        <taxon>Betaproteobacteria</taxon>
        <taxon>Rhodocyclales</taxon>
        <taxon>Rhodocyclaceae</taxon>
        <taxon>Oryzomicrobium</taxon>
    </lineage>
</organism>
<dbReference type="EMBL" id="CP022579">
    <property type="protein sequence ID" value="QEL63656.1"/>
    <property type="molecule type" value="Genomic_DNA"/>
</dbReference>
<dbReference type="InterPro" id="IPR050662">
    <property type="entry name" value="Sec-metab_biosynth-thioest"/>
</dbReference>
<dbReference type="InterPro" id="IPR001279">
    <property type="entry name" value="Metallo-B-lactamas"/>
</dbReference>
<feature type="domain" description="Metallo-beta-lactamase" evidence="1">
    <location>
        <begin position="51"/>
        <end position="265"/>
    </location>
</feature>
<dbReference type="RefSeq" id="WP_149424567.1">
    <property type="nucleotide sequence ID" value="NZ_CP022579.1"/>
</dbReference>